<dbReference type="PROSITE" id="PS50966">
    <property type="entry name" value="ZF_SWIM"/>
    <property type="match status" value="1"/>
</dbReference>
<dbReference type="OrthoDB" id="1928232at2759"/>
<keyword evidence="6" id="KW-0539">Nucleus</keyword>
<dbReference type="AlphaFoldDB" id="A0A8S0VD26"/>
<organism evidence="9 10">
    <name type="scientific">Olea europaea subsp. europaea</name>
    <dbReference type="NCBI Taxonomy" id="158383"/>
    <lineage>
        <taxon>Eukaryota</taxon>
        <taxon>Viridiplantae</taxon>
        <taxon>Streptophyta</taxon>
        <taxon>Embryophyta</taxon>
        <taxon>Tracheophyta</taxon>
        <taxon>Spermatophyta</taxon>
        <taxon>Magnoliopsida</taxon>
        <taxon>eudicotyledons</taxon>
        <taxon>Gunneridae</taxon>
        <taxon>Pentapetalae</taxon>
        <taxon>asterids</taxon>
        <taxon>lamiids</taxon>
        <taxon>Lamiales</taxon>
        <taxon>Oleaceae</taxon>
        <taxon>Oleeae</taxon>
        <taxon>Olea</taxon>
    </lineage>
</organism>
<comment type="function">
    <text evidence="6">Putative transcription activator involved in regulating light control of development.</text>
</comment>
<reference evidence="9 10" key="1">
    <citation type="submission" date="2019-12" db="EMBL/GenBank/DDBJ databases">
        <authorList>
            <person name="Alioto T."/>
            <person name="Alioto T."/>
            <person name="Gomez Garrido J."/>
        </authorList>
    </citation>
    <scope>NUCLEOTIDE SEQUENCE [LARGE SCALE GENOMIC DNA]</scope>
</reference>
<dbReference type="GO" id="GO:0008270">
    <property type="term" value="F:zinc ion binding"/>
    <property type="evidence" value="ECO:0007669"/>
    <property type="project" value="UniProtKB-UniRule"/>
</dbReference>
<dbReference type="PANTHER" id="PTHR31669:SF283">
    <property type="entry name" value="PROTEIN FAR1-RELATED SEQUENCE"/>
    <property type="match status" value="1"/>
</dbReference>
<comment type="subcellular location">
    <subcellularLocation>
        <location evidence="6">Nucleus</location>
    </subcellularLocation>
</comment>
<sequence length="409" mass="46366">MSTTQRSESVNAFFDGYVHSKTSLKQFVEQYERALRSKIEKEFHADFKSFSQMVSCATKYEMEKQIQAVYTIAKFREFQDEITGKVYCDVLSASDGCSGRMYEIEEDIIYEGKVRKKKFTVLFYAEDCDIVRSCRLFEFRGILCRHAISVLMRNGISSLPDWYILRRWRKDICRAHTRVVVNYDSLVCTPNQLRYDKMCEEFATLADVAANNEDRCRLIVDWIRLQSKEIMSTRQTSQSTSISIPNLHLGSQSKASQDMGNGTLQVCAKRKGAPKKLRKKGPLESSSKKSKAVASSSTGCRPRSRNTNPVQDTPVVQIPQQVEYPVSTSVSYSQFSMVDRWPKSHAVTQPLVASNSIAPLSSNVVFNYPSTIISFQPLMPPSQSAIAGWMYNATQSSVGPIFKPTTEHQ</sequence>
<feature type="compositionally biased region" description="Basic residues" evidence="7">
    <location>
        <begin position="268"/>
        <end position="280"/>
    </location>
</feature>
<evidence type="ECO:0000256" key="1">
    <source>
        <dbReference type="ARBA" id="ARBA00005889"/>
    </source>
</evidence>
<dbReference type="SMART" id="SM00575">
    <property type="entry name" value="ZnF_PMZ"/>
    <property type="match status" value="1"/>
</dbReference>
<dbReference type="EMBL" id="CACTIH010009464">
    <property type="protein sequence ID" value="CAA3031599.1"/>
    <property type="molecule type" value="Genomic_DNA"/>
</dbReference>
<evidence type="ECO:0000259" key="8">
    <source>
        <dbReference type="PROSITE" id="PS50966"/>
    </source>
</evidence>
<evidence type="ECO:0000256" key="2">
    <source>
        <dbReference type="ARBA" id="ARBA00022723"/>
    </source>
</evidence>
<evidence type="ECO:0000313" key="9">
    <source>
        <dbReference type="EMBL" id="CAA3031599.1"/>
    </source>
</evidence>
<accession>A0A8S0VD26</accession>
<evidence type="ECO:0000256" key="6">
    <source>
        <dbReference type="RuleBase" id="RU367018"/>
    </source>
</evidence>
<dbReference type="Proteomes" id="UP000594638">
    <property type="component" value="Unassembled WGS sequence"/>
</dbReference>
<dbReference type="GO" id="GO:0005634">
    <property type="term" value="C:nucleus"/>
    <property type="evidence" value="ECO:0007669"/>
    <property type="project" value="UniProtKB-SubCell"/>
</dbReference>
<evidence type="ECO:0000256" key="5">
    <source>
        <dbReference type="PROSITE-ProRule" id="PRU00325"/>
    </source>
</evidence>
<dbReference type="GO" id="GO:0006355">
    <property type="term" value="P:regulation of DNA-templated transcription"/>
    <property type="evidence" value="ECO:0007669"/>
    <property type="project" value="UniProtKB-UniRule"/>
</dbReference>
<evidence type="ECO:0000256" key="7">
    <source>
        <dbReference type="SAM" id="MobiDB-lite"/>
    </source>
</evidence>
<evidence type="ECO:0000313" key="10">
    <source>
        <dbReference type="Proteomes" id="UP000594638"/>
    </source>
</evidence>
<keyword evidence="4 6" id="KW-0862">Zinc</keyword>
<dbReference type="InterPro" id="IPR007527">
    <property type="entry name" value="Znf_SWIM"/>
</dbReference>
<dbReference type="Pfam" id="PF04434">
    <property type="entry name" value="SWIM"/>
    <property type="match status" value="1"/>
</dbReference>
<name>A0A8S0VD26_OLEEU</name>
<dbReference type="InterPro" id="IPR006564">
    <property type="entry name" value="Znf_PMZ"/>
</dbReference>
<dbReference type="PANTHER" id="PTHR31669">
    <property type="entry name" value="PROTEIN FAR1-RELATED SEQUENCE 10-RELATED"/>
    <property type="match status" value="1"/>
</dbReference>
<evidence type="ECO:0000256" key="4">
    <source>
        <dbReference type="ARBA" id="ARBA00022833"/>
    </source>
</evidence>
<dbReference type="Gramene" id="OE9A069413T1">
    <property type="protein sequence ID" value="OE9A069413C1"/>
    <property type="gene ID" value="OE9A069413"/>
</dbReference>
<keyword evidence="3 5" id="KW-0863">Zinc-finger</keyword>
<dbReference type="InterPro" id="IPR031052">
    <property type="entry name" value="FHY3/FAR1"/>
</dbReference>
<feature type="domain" description="SWIM-type" evidence="8">
    <location>
        <begin position="119"/>
        <end position="155"/>
    </location>
</feature>
<protein>
    <recommendedName>
        <fullName evidence="6">Protein FAR1-RELATED SEQUENCE</fullName>
    </recommendedName>
</protein>
<comment type="similarity">
    <text evidence="1 6">Belongs to the FHY3/FAR1 family.</text>
</comment>
<evidence type="ECO:0000256" key="3">
    <source>
        <dbReference type="ARBA" id="ARBA00022771"/>
    </source>
</evidence>
<gene>
    <name evidence="9" type="ORF">OLEA9_A069413</name>
</gene>
<keyword evidence="10" id="KW-1185">Reference proteome</keyword>
<comment type="caution">
    <text evidence="9">The sequence shown here is derived from an EMBL/GenBank/DDBJ whole genome shotgun (WGS) entry which is preliminary data.</text>
</comment>
<keyword evidence="2 6" id="KW-0479">Metal-binding</keyword>
<feature type="region of interest" description="Disordered" evidence="7">
    <location>
        <begin position="267"/>
        <end position="313"/>
    </location>
</feature>
<proteinExistence type="inferred from homology"/>